<dbReference type="Pfam" id="PF18065">
    <property type="entry name" value="PatG_C"/>
    <property type="match status" value="1"/>
</dbReference>
<gene>
    <name evidence="2" type="ORF">TR51_04395</name>
</gene>
<evidence type="ECO:0000313" key="2">
    <source>
        <dbReference type="EMBL" id="KIQ67314.1"/>
    </source>
</evidence>
<comment type="caution">
    <text evidence="2">The sequence shown here is derived from an EMBL/GenBank/DDBJ whole genome shotgun (WGS) entry which is preliminary data.</text>
</comment>
<accession>A0A0D0PY21</accession>
<dbReference type="InterPro" id="IPR040636">
    <property type="entry name" value="PatG_C"/>
</dbReference>
<sequence>MAQAVGRAETSELTDRQAVHSIISRPENRYLARQLCYVLNIQGIDTYLLRPRDPADVALLVDAVRSDPRPTDLDVVIGLRGPLAPPSLCNGLTLPVVFFDQLYSFDGAELIRAIERPAAIPADRFESASHELLRRILHMGDNAGDTDEHRALNYLAVRYDKIYHRTVAAFAADSALSAVDVLDSRLSGARRILDVVLSYTHRRNDVTEKYFVRIDCTEEFPFVVTKLTPYYDR</sequence>
<dbReference type="EMBL" id="JXZB01000001">
    <property type="protein sequence ID" value="KIQ67314.1"/>
    <property type="molecule type" value="Genomic_DNA"/>
</dbReference>
<protein>
    <recommendedName>
        <fullName evidence="1">PatG C-terminal domain-containing protein</fullName>
    </recommendedName>
</protein>
<dbReference type="Proteomes" id="UP000032066">
    <property type="component" value="Unassembled WGS sequence"/>
</dbReference>
<keyword evidence="3" id="KW-1185">Reference proteome</keyword>
<dbReference type="AlphaFoldDB" id="A0A0D0PY21"/>
<reference evidence="2 3" key="1">
    <citation type="submission" date="2015-02" db="EMBL/GenBank/DDBJ databases">
        <title>Draft genome sequence of Kitasatospora griseola MF730-N6, a bafilomycin, terpentecin and satosporin producer.</title>
        <authorList>
            <person name="Arens J.C."/>
            <person name="Haltli B."/>
            <person name="Kerr R.G."/>
        </authorList>
    </citation>
    <scope>NUCLEOTIDE SEQUENCE [LARGE SCALE GENOMIC DNA]</scope>
    <source>
        <strain evidence="2 3">MF730-N6</strain>
    </source>
</reference>
<dbReference type="STRING" id="2064.TR51_04395"/>
<evidence type="ECO:0000259" key="1">
    <source>
        <dbReference type="Pfam" id="PF18065"/>
    </source>
</evidence>
<dbReference type="PATRIC" id="fig|2064.6.peg.976"/>
<organism evidence="2 3">
    <name type="scientific">Kitasatospora griseola</name>
    <name type="common">Streptomyces griseolosporeus</name>
    <dbReference type="NCBI Taxonomy" id="2064"/>
    <lineage>
        <taxon>Bacteria</taxon>
        <taxon>Bacillati</taxon>
        <taxon>Actinomycetota</taxon>
        <taxon>Actinomycetes</taxon>
        <taxon>Kitasatosporales</taxon>
        <taxon>Streptomycetaceae</taxon>
        <taxon>Kitasatospora</taxon>
    </lineage>
</organism>
<evidence type="ECO:0000313" key="3">
    <source>
        <dbReference type="Proteomes" id="UP000032066"/>
    </source>
</evidence>
<name>A0A0D0PY21_KITGR</name>
<feature type="domain" description="PatG C-terminal" evidence="1">
    <location>
        <begin position="124"/>
        <end position="230"/>
    </location>
</feature>
<proteinExistence type="predicted"/>